<dbReference type="EMBL" id="LXKA01000348">
    <property type="protein sequence ID" value="OAJ54611.1"/>
    <property type="molecule type" value="Genomic_DNA"/>
</dbReference>
<proteinExistence type="predicted"/>
<protein>
    <submittedName>
        <fullName evidence="2">Uncharacterized protein</fullName>
    </submittedName>
</protein>
<gene>
    <name evidence="3" type="ORF">A6V36_20095</name>
    <name evidence="2" type="ORF">A6V37_34235</name>
</gene>
<keyword evidence="4" id="KW-1185">Reference proteome</keyword>
<keyword evidence="1" id="KW-0812">Transmembrane</keyword>
<evidence type="ECO:0000313" key="4">
    <source>
        <dbReference type="Proteomes" id="UP000077961"/>
    </source>
</evidence>
<organism evidence="2 5">
    <name type="scientific">Paraburkholderia ginsengiterrae</name>
    <dbReference type="NCBI Taxonomy" id="1462993"/>
    <lineage>
        <taxon>Bacteria</taxon>
        <taxon>Pseudomonadati</taxon>
        <taxon>Pseudomonadota</taxon>
        <taxon>Betaproteobacteria</taxon>
        <taxon>Burkholderiales</taxon>
        <taxon>Burkholderiaceae</taxon>
        <taxon>Paraburkholderia</taxon>
    </lineage>
</organism>
<evidence type="ECO:0000313" key="3">
    <source>
        <dbReference type="EMBL" id="OAJ62682.1"/>
    </source>
</evidence>
<evidence type="ECO:0000256" key="1">
    <source>
        <dbReference type="SAM" id="Phobius"/>
    </source>
</evidence>
<keyword evidence="1" id="KW-0472">Membrane</keyword>
<dbReference type="AlphaFoldDB" id="A0A1A9N0T6"/>
<keyword evidence="1" id="KW-1133">Transmembrane helix</keyword>
<dbReference type="Proteomes" id="UP000078116">
    <property type="component" value="Unassembled WGS sequence"/>
</dbReference>
<feature type="transmembrane region" description="Helical" evidence="1">
    <location>
        <begin position="257"/>
        <end position="277"/>
    </location>
</feature>
<evidence type="ECO:0000313" key="5">
    <source>
        <dbReference type="Proteomes" id="UP000078116"/>
    </source>
</evidence>
<sequence>MEFLEKNVATELIERKDHTLEHVGLDGERHTYVPARSMWLRLEQLHVTQQLAEPLDADKQPTLTTSLHGVARLDGQELSIIGDAGHTMRTVEVSFAARDVSKADRLGLRELEDELGISFADVPLGTARLGANRADAETGEPDQWWLTCHIPEACIHALSKAMSDGQFGAVELGLALRHLYTAESAMADPQREPDLFLRPSKSDGAIECPEIAIGYVTHLRIDLATAQLRTAAASGGRGDELMANPVADAVNSLGLKLSALMTTVRWIGFFILILLFLEVLERL</sequence>
<dbReference type="Proteomes" id="UP000077961">
    <property type="component" value="Unassembled WGS sequence"/>
</dbReference>
<reference evidence="4 5" key="1">
    <citation type="submission" date="2016-04" db="EMBL/GenBank/DDBJ databases">
        <title>Reclassification of Paraburkholderia panaciterrae (Farh et al. 2015) Dobritsa &amp; Samadpour 2016 as a later homotypic synonym of Paraburkholderia ginsengiterrae (Farh et al. 2015) Dobritsa &amp; Samadpour 2016.</title>
        <authorList>
            <person name="Dobritsa A.P."/>
            <person name="Kutumbaka K."/>
            <person name="Samadpour M."/>
        </authorList>
    </citation>
    <scope>NUCLEOTIDE SEQUENCE [LARGE SCALE GENOMIC DNA]</scope>
    <source>
        <strain evidence="2 5">DCY85</strain>
        <strain evidence="3 4">DCY85-1</strain>
    </source>
</reference>
<dbReference type="OrthoDB" id="8905924at2"/>
<accession>A0A1A9N0T6</accession>
<comment type="caution">
    <text evidence="2">The sequence shown here is derived from an EMBL/GenBank/DDBJ whole genome shotgun (WGS) entry which is preliminary data.</text>
</comment>
<dbReference type="EMBL" id="LXJZ01000040">
    <property type="protein sequence ID" value="OAJ62682.1"/>
    <property type="molecule type" value="Genomic_DNA"/>
</dbReference>
<name>A0A1A9N0T6_9BURK</name>
<evidence type="ECO:0000313" key="2">
    <source>
        <dbReference type="EMBL" id="OAJ54611.1"/>
    </source>
</evidence>
<dbReference type="RefSeq" id="WP_064265520.1">
    <property type="nucleotide sequence ID" value="NZ_LXJZ01000040.1"/>
</dbReference>